<comment type="subcellular location">
    <subcellularLocation>
        <location evidence="1">Nucleus</location>
    </subcellularLocation>
</comment>
<proteinExistence type="inferred from homology"/>
<dbReference type="GO" id="GO:0046982">
    <property type="term" value="F:protein heterodimerization activity"/>
    <property type="evidence" value="ECO:0007669"/>
    <property type="project" value="InterPro"/>
</dbReference>
<feature type="region of interest" description="Disordered" evidence="9">
    <location>
        <begin position="360"/>
        <end position="413"/>
    </location>
</feature>
<evidence type="ECO:0000256" key="8">
    <source>
        <dbReference type="ARBA" id="ARBA00031747"/>
    </source>
</evidence>
<keyword evidence="12" id="KW-1185">Reference proteome</keyword>
<evidence type="ECO:0000313" key="12">
    <source>
        <dbReference type="Proteomes" id="UP000193648"/>
    </source>
</evidence>
<dbReference type="PANTHER" id="PTHR15138">
    <property type="entry name" value="TRANSCRIPTION INITIATION FACTOR TFIID SUBUNIT 4"/>
    <property type="match status" value="1"/>
</dbReference>
<dbReference type="InterPro" id="IPR007900">
    <property type="entry name" value="TAF4_C"/>
</dbReference>
<feature type="region of interest" description="Disordered" evidence="9">
    <location>
        <begin position="1"/>
        <end position="137"/>
    </location>
</feature>
<protein>
    <recommendedName>
        <fullName evidence="3">Transcription initiation factor TFIID subunit 4</fullName>
    </recommendedName>
    <alternativeName>
        <fullName evidence="8">TBP-associated factor 4</fullName>
    </alternativeName>
</protein>
<keyword evidence="11" id="KW-0396">Initiation factor</keyword>
<dbReference type="OrthoDB" id="21060at2759"/>
<feature type="compositionally biased region" description="Low complexity" evidence="9">
    <location>
        <begin position="122"/>
        <end position="133"/>
    </location>
</feature>
<comment type="caution">
    <text evidence="11">The sequence shown here is derived from an EMBL/GenBank/DDBJ whole genome shotgun (WGS) entry which is preliminary data.</text>
</comment>
<dbReference type="GO" id="GO:0003677">
    <property type="term" value="F:DNA binding"/>
    <property type="evidence" value="ECO:0007669"/>
    <property type="project" value="TreeGrafter"/>
</dbReference>
<evidence type="ECO:0000313" key="11">
    <source>
        <dbReference type="EMBL" id="ORZ20033.1"/>
    </source>
</evidence>
<feature type="compositionally biased region" description="Polar residues" evidence="9">
    <location>
        <begin position="1"/>
        <end position="61"/>
    </location>
</feature>
<accession>A0A1Y2GR84</accession>
<dbReference type="GeneID" id="33564072"/>
<gene>
    <name evidence="11" type="ORF">BCR41DRAFT_34109</name>
</gene>
<dbReference type="GO" id="GO:0006367">
    <property type="term" value="P:transcription initiation at RNA polymerase II promoter"/>
    <property type="evidence" value="ECO:0007669"/>
    <property type="project" value="TreeGrafter"/>
</dbReference>
<keyword evidence="5" id="KW-0804">Transcription</keyword>
<dbReference type="InParanoid" id="A0A1Y2GR84"/>
<keyword evidence="11" id="KW-0648">Protein biosynthesis</keyword>
<sequence length="601" mass="59849">MAANQASIGSVSLPTPSAASQNSQIRAGQSAAMESSAPTPGSVSTAGISLPSTSASNMNLPSASQQAVSGSVSTSLPPTSANALLSAPVRKRNTDNASTSSTTSDSKMASKRVKTEHQNIVAGSNGPSAASSPMFPSTSGIATPASAASPGVFGRVSLPGQQKAAATSGTGALGATGGGGSGGGAGTFGGASKSSTGQGTGVERVNYDNITDVMGYVGVDLKEESDNIMRDNDGFSKTSGGDGQDRTRIQNFVNTKLLKTIVDRIADSHKLENVDTDVIAYLAMATQERLRGLAEQMILASKHRGRSLATAPPPMYDEEHAMYKVAVSQDVKKQLLAIERVEREEETKRKEQIAERERRLAAGEDLDENGELLRGGIGGAGGGGGSSVKKGKKQKEGGPGVSARNMTEEARKKVANQTALGFAGGSGRTYSWMMGGTGASGGGGGGTGGFGNSGNDGGAASPLPSVSTPGASGVAANAGSPSASGGVSVGGIGNSGSTKPSLSRGSTTLAGSNAGVSGIGSSNALTSGVASSLVSRGVGAGGGSMILPPSTVGRSSSLLRDTARKVNVKDALFCLERDRGGGGGEGSGQRVLIKSYVKWLK</sequence>
<dbReference type="AlphaFoldDB" id="A0A1Y2GR84"/>
<evidence type="ECO:0000256" key="3">
    <source>
        <dbReference type="ARBA" id="ARBA00017306"/>
    </source>
</evidence>
<dbReference type="GO" id="GO:0005669">
    <property type="term" value="C:transcription factor TFIID complex"/>
    <property type="evidence" value="ECO:0007669"/>
    <property type="project" value="InterPro"/>
</dbReference>
<keyword evidence="6" id="KW-0539">Nucleus</keyword>
<dbReference type="PANTHER" id="PTHR15138:SF14">
    <property type="entry name" value="TRANSCRIPTION INITIATION FACTOR TFIID SUBUNIT 4"/>
    <property type="match status" value="1"/>
</dbReference>
<feature type="domain" description="Transcription initiation factor TFIID component TAF4 C-terminal" evidence="10">
    <location>
        <begin position="210"/>
        <end position="458"/>
    </location>
</feature>
<evidence type="ECO:0000256" key="5">
    <source>
        <dbReference type="ARBA" id="ARBA00023163"/>
    </source>
</evidence>
<evidence type="ECO:0000256" key="4">
    <source>
        <dbReference type="ARBA" id="ARBA00023015"/>
    </source>
</evidence>
<dbReference type="Gene3D" id="1.10.20.10">
    <property type="entry name" value="Histone, subunit A"/>
    <property type="match status" value="1"/>
</dbReference>
<keyword evidence="4" id="KW-0805">Transcription regulation</keyword>
<feature type="compositionally biased region" description="Gly residues" evidence="9">
    <location>
        <begin position="373"/>
        <end position="386"/>
    </location>
</feature>
<evidence type="ECO:0000256" key="7">
    <source>
        <dbReference type="ARBA" id="ARBA00025346"/>
    </source>
</evidence>
<dbReference type="CDD" id="cd08045">
    <property type="entry name" value="HFD_TAF4"/>
    <property type="match status" value="1"/>
</dbReference>
<dbReference type="RefSeq" id="XP_021882573.1">
    <property type="nucleotide sequence ID" value="XM_022022228.1"/>
</dbReference>
<dbReference type="InterPro" id="IPR009072">
    <property type="entry name" value="Histone-fold"/>
</dbReference>
<feature type="region of interest" description="Disordered" evidence="9">
    <location>
        <begin position="444"/>
        <end position="510"/>
    </location>
</feature>
<evidence type="ECO:0000256" key="1">
    <source>
        <dbReference type="ARBA" id="ARBA00004123"/>
    </source>
</evidence>
<name>A0A1Y2GR84_9FUNG</name>
<feature type="compositionally biased region" description="Gly residues" evidence="9">
    <location>
        <begin position="444"/>
        <end position="457"/>
    </location>
</feature>
<evidence type="ECO:0000256" key="2">
    <source>
        <dbReference type="ARBA" id="ARBA00006178"/>
    </source>
</evidence>
<feature type="compositionally biased region" description="Low complexity" evidence="9">
    <location>
        <begin position="95"/>
        <end position="107"/>
    </location>
</feature>
<evidence type="ECO:0000256" key="9">
    <source>
        <dbReference type="SAM" id="MobiDB-lite"/>
    </source>
</evidence>
<feature type="compositionally biased region" description="Polar residues" evidence="9">
    <location>
        <begin position="498"/>
        <end position="510"/>
    </location>
</feature>
<dbReference type="GO" id="GO:0003743">
    <property type="term" value="F:translation initiation factor activity"/>
    <property type="evidence" value="ECO:0007669"/>
    <property type="project" value="UniProtKB-KW"/>
</dbReference>
<organism evidence="11 12">
    <name type="scientific">Lobosporangium transversale</name>
    <dbReference type="NCBI Taxonomy" id="64571"/>
    <lineage>
        <taxon>Eukaryota</taxon>
        <taxon>Fungi</taxon>
        <taxon>Fungi incertae sedis</taxon>
        <taxon>Mucoromycota</taxon>
        <taxon>Mortierellomycotina</taxon>
        <taxon>Mortierellomycetes</taxon>
        <taxon>Mortierellales</taxon>
        <taxon>Mortierellaceae</taxon>
        <taxon>Lobosporangium</taxon>
    </lineage>
</organism>
<dbReference type="Proteomes" id="UP000193648">
    <property type="component" value="Unassembled WGS sequence"/>
</dbReference>
<dbReference type="EMBL" id="MCFF01000013">
    <property type="protein sequence ID" value="ORZ20033.1"/>
    <property type="molecule type" value="Genomic_DNA"/>
</dbReference>
<evidence type="ECO:0000259" key="10">
    <source>
        <dbReference type="Pfam" id="PF05236"/>
    </source>
</evidence>
<dbReference type="InterPro" id="IPR045144">
    <property type="entry name" value="TAF4"/>
</dbReference>
<dbReference type="STRING" id="64571.A0A1Y2GR84"/>
<evidence type="ECO:0000256" key="6">
    <source>
        <dbReference type="ARBA" id="ARBA00023242"/>
    </source>
</evidence>
<feature type="compositionally biased region" description="Low complexity" evidence="9">
    <location>
        <begin position="62"/>
        <end position="75"/>
    </location>
</feature>
<feature type="compositionally biased region" description="Low complexity" evidence="9">
    <location>
        <begin position="469"/>
        <end position="486"/>
    </location>
</feature>
<comment type="similarity">
    <text evidence="2">Belongs to the TAF4 family.</text>
</comment>
<dbReference type="GO" id="GO:0016251">
    <property type="term" value="F:RNA polymerase II general transcription initiation factor activity"/>
    <property type="evidence" value="ECO:0007669"/>
    <property type="project" value="TreeGrafter"/>
</dbReference>
<dbReference type="Pfam" id="PF05236">
    <property type="entry name" value="TAF4"/>
    <property type="match status" value="1"/>
</dbReference>
<reference evidence="11 12" key="1">
    <citation type="submission" date="2016-07" db="EMBL/GenBank/DDBJ databases">
        <title>Pervasive Adenine N6-methylation of Active Genes in Fungi.</title>
        <authorList>
            <consortium name="DOE Joint Genome Institute"/>
            <person name="Mondo S.J."/>
            <person name="Dannebaum R.O."/>
            <person name="Kuo R.C."/>
            <person name="Labutti K."/>
            <person name="Haridas S."/>
            <person name="Kuo A."/>
            <person name="Salamov A."/>
            <person name="Ahrendt S.R."/>
            <person name="Lipzen A."/>
            <person name="Sullivan W."/>
            <person name="Andreopoulos W.B."/>
            <person name="Clum A."/>
            <person name="Lindquist E."/>
            <person name="Daum C."/>
            <person name="Ramamoorthy G.K."/>
            <person name="Gryganskyi A."/>
            <person name="Culley D."/>
            <person name="Magnuson J.K."/>
            <person name="James T.Y."/>
            <person name="O'Malley M.A."/>
            <person name="Stajich J.E."/>
            <person name="Spatafora J.W."/>
            <person name="Visel A."/>
            <person name="Grigoriev I.V."/>
        </authorList>
    </citation>
    <scope>NUCLEOTIDE SEQUENCE [LARGE SCALE GENOMIC DNA]</scope>
    <source>
        <strain evidence="11 12">NRRL 3116</strain>
    </source>
</reference>
<comment type="function">
    <text evidence="7">Functions as a component of the DNA-binding general transcription factor complex TFIID. Binding of TFIID to a promoter (with or without TATA element) is the initial step in pre-initiation complex (PIC) formation. TFIID plays a key role in the regulation of gene expression by RNA polymerase II through different activities such as transcription activator interaction, core promoter recognition and selectivity, TFIIA and TFIIB interaction, chromatin modification (histone acetylation by TAF1), facilitation of DNA opening and initiation of transcription.</text>
</comment>